<dbReference type="PANTHER" id="PTHR38011">
    <property type="entry name" value="DIHYDROFOLATE REDUCTASE FAMILY PROTEIN (AFU_ORTHOLOGUE AFUA_8G06820)"/>
    <property type="match status" value="1"/>
</dbReference>
<dbReference type="Gene3D" id="3.40.430.10">
    <property type="entry name" value="Dihydrofolate Reductase, subunit A"/>
    <property type="match status" value="1"/>
</dbReference>
<keyword evidence="3" id="KW-0560">Oxidoreductase</keyword>
<proteinExistence type="predicted"/>
<feature type="compositionally biased region" description="Low complexity" evidence="4">
    <location>
        <begin position="1"/>
        <end position="14"/>
    </location>
</feature>
<dbReference type="InterPro" id="IPR050765">
    <property type="entry name" value="Riboflavin_Biosynth_HTPR"/>
</dbReference>
<evidence type="ECO:0000256" key="3">
    <source>
        <dbReference type="ARBA" id="ARBA00023002"/>
    </source>
</evidence>
<gene>
    <name evidence="6" type="ORF">KDK95_13515</name>
</gene>
<evidence type="ECO:0000259" key="5">
    <source>
        <dbReference type="Pfam" id="PF01872"/>
    </source>
</evidence>
<dbReference type="Pfam" id="PF01872">
    <property type="entry name" value="RibD_C"/>
    <property type="match status" value="1"/>
</dbReference>
<dbReference type="AlphaFoldDB" id="A0A941E6N2"/>
<feature type="domain" description="Bacterial bifunctional deaminase-reductase C-terminal" evidence="5">
    <location>
        <begin position="59"/>
        <end position="252"/>
    </location>
</feature>
<name>A0A941E6N2_9ACTN</name>
<dbReference type="EMBL" id="JAGSOH010000032">
    <property type="protein sequence ID" value="MBR7827330.1"/>
    <property type="molecule type" value="Genomic_DNA"/>
</dbReference>
<dbReference type="SUPFAM" id="SSF53597">
    <property type="entry name" value="Dihydrofolate reductase-like"/>
    <property type="match status" value="1"/>
</dbReference>
<evidence type="ECO:0000313" key="6">
    <source>
        <dbReference type="EMBL" id="MBR7827330.1"/>
    </source>
</evidence>
<dbReference type="InterPro" id="IPR002734">
    <property type="entry name" value="RibDG_C"/>
</dbReference>
<evidence type="ECO:0000256" key="1">
    <source>
        <dbReference type="ARBA" id="ARBA00005104"/>
    </source>
</evidence>
<dbReference type="PANTHER" id="PTHR38011:SF7">
    <property type="entry name" value="2,5-DIAMINO-6-RIBOSYLAMINO-4(3H)-PYRIMIDINONE 5'-PHOSPHATE REDUCTASE"/>
    <property type="match status" value="1"/>
</dbReference>
<dbReference type="GO" id="GO:0009231">
    <property type="term" value="P:riboflavin biosynthetic process"/>
    <property type="evidence" value="ECO:0007669"/>
    <property type="project" value="InterPro"/>
</dbReference>
<keyword evidence="7" id="KW-1185">Reference proteome</keyword>
<dbReference type="GO" id="GO:0008703">
    <property type="term" value="F:5-amino-6-(5-phosphoribosylamino)uracil reductase activity"/>
    <property type="evidence" value="ECO:0007669"/>
    <property type="project" value="InterPro"/>
</dbReference>
<evidence type="ECO:0000313" key="7">
    <source>
        <dbReference type="Proteomes" id="UP000676325"/>
    </source>
</evidence>
<dbReference type="Proteomes" id="UP000676325">
    <property type="component" value="Unassembled WGS sequence"/>
</dbReference>
<organism evidence="6 7">
    <name type="scientific">Actinospica acidithermotolerans</name>
    <dbReference type="NCBI Taxonomy" id="2828514"/>
    <lineage>
        <taxon>Bacteria</taxon>
        <taxon>Bacillati</taxon>
        <taxon>Actinomycetota</taxon>
        <taxon>Actinomycetes</taxon>
        <taxon>Catenulisporales</taxon>
        <taxon>Actinospicaceae</taxon>
        <taxon>Actinospica</taxon>
    </lineage>
</organism>
<evidence type="ECO:0000256" key="4">
    <source>
        <dbReference type="SAM" id="MobiDB-lite"/>
    </source>
</evidence>
<accession>A0A941E6N2</accession>
<keyword evidence="2" id="KW-0521">NADP</keyword>
<sequence>MNAQHPAPATTAREPAPEAPGPDGGALVALFEHPDLPHRPLPAKLEALYGGDLDVPDPCLYANFVSSIDGVVALGPQFPSSGSAISGQAAADRFVMGLLRACAHAVVVGAGALRSATNGQRWLPESVFPAAADDFAELRRSRELAAEPTLVVVTASGALPVEHPALRAGGVIATTAAGAARLNGLVPPTCTVLSLGDGLTVRAGALIDALHARGLTTILSEAGPRLAGQFADEGVLDELFLTVSPVLAGRDHEARYGLVAGVELLPDRREIGGLLSARQQASYLFLRYRLRSGGAAPAG</sequence>
<dbReference type="RefSeq" id="WP_212518475.1">
    <property type="nucleotide sequence ID" value="NZ_JAGSOH010000032.1"/>
</dbReference>
<comment type="pathway">
    <text evidence="1">Cofactor biosynthesis; riboflavin biosynthesis.</text>
</comment>
<protein>
    <submittedName>
        <fullName evidence="6">Dihydrofolate reductase family protein</fullName>
    </submittedName>
</protein>
<comment type="caution">
    <text evidence="6">The sequence shown here is derived from an EMBL/GenBank/DDBJ whole genome shotgun (WGS) entry which is preliminary data.</text>
</comment>
<reference evidence="6" key="1">
    <citation type="submission" date="2021-04" db="EMBL/GenBank/DDBJ databases">
        <title>Genome based classification of Actinospica acidithermotolerans sp. nov., an actinobacterium isolated from an Indonesian hot spring.</title>
        <authorList>
            <person name="Kusuma A.B."/>
            <person name="Putra K.E."/>
            <person name="Nafisah S."/>
            <person name="Loh J."/>
            <person name="Nouioui I."/>
            <person name="Goodfellow M."/>
        </authorList>
    </citation>
    <scope>NUCLEOTIDE SEQUENCE</scope>
    <source>
        <strain evidence="6">MGRD01-02</strain>
    </source>
</reference>
<feature type="region of interest" description="Disordered" evidence="4">
    <location>
        <begin position="1"/>
        <end position="25"/>
    </location>
</feature>
<evidence type="ECO:0000256" key="2">
    <source>
        <dbReference type="ARBA" id="ARBA00022857"/>
    </source>
</evidence>
<dbReference type="InterPro" id="IPR024072">
    <property type="entry name" value="DHFR-like_dom_sf"/>
</dbReference>